<dbReference type="EMBL" id="BNBO01000002">
    <property type="protein sequence ID" value="GHH60508.1"/>
    <property type="molecule type" value="Genomic_DNA"/>
</dbReference>
<evidence type="ECO:0000256" key="2">
    <source>
        <dbReference type="ARBA" id="ARBA00022617"/>
    </source>
</evidence>
<dbReference type="InterPro" id="IPR001128">
    <property type="entry name" value="Cyt_P450"/>
</dbReference>
<dbReference type="InterPro" id="IPR036396">
    <property type="entry name" value="Cyt_P450_sf"/>
</dbReference>
<feature type="region of interest" description="Disordered" evidence="8">
    <location>
        <begin position="89"/>
        <end position="134"/>
    </location>
</feature>
<evidence type="ECO:0000313" key="9">
    <source>
        <dbReference type="EMBL" id="GHH60508.1"/>
    </source>
</evidence>
<keyword evidence="5 7" id="KW-0408">Iron</keyword>
<evidence type="ECO:0000256" key="1">
    <source>
        <dbReference type="ARBA" id="ARBA00010617"/>
    </source>
</evidence>
<dbReference type="Pfam" id="PF00067">
    <property type="entry name" value="p450"/>
    <property type="match status" value="1"/>
</dbReference>
<comment type="similarity">
    <text evidence="1 7">Belongs to the cytochrome P450 family.</text>
</comment>
<keyword evidence="10" id="KW-1185">Reference proteome</keyword>
<name>A0A919KK43_9ACTN</name>
<comment type="caution">
    <text evidence="9">The sequence shown here is derived from an EMBL/GenBank/DDBJ whole genome shotgun (WGS) entry which is preliminary data.</text>
</comment>
<reference evidence="9" key="2">
    <citation type="submission" date="2020-09" db="EMBL/GenBank/DDBJ databases">
        <authorList>
            <person name="Sun Q."/>
            <person name="Ohkuma M."/>
        </authorList>
    </citation>
    <scope>NUCLEOTIDE SEQUENCE</scope>
    <source>
        <strain evidence="9">JCM 4646</strain>
    </source>
</reference>
<organism evidence="9 10">
    <name type="scientific">Kitasatospora indigofera</name>
    <dbReference type="NCBI Taxonomy" id="67307"/>
    <lineage>
        <taxon>Bacteria</taxon>
        <taxon>Bacillati</taxon>
        <taxon>Actinomycetota</taxon>
        <taxon>Actinomycetes</taxon>
        <taxon>Kitasatosporales</taxon>
        <taxon>Streptomycetaceae</taxon>
        <taxon>Kitasatospora</taxon>
    </lineage>
</organism>
<accession>A0A919KK43</accession>
<dbReference type="PANTHER" id="PTHR46696">
    <property type="entry name" value="P450, PUTATIVE (EUROFUNG)-RELATED"/>
    <property type="match status" value="1"/>
</dbReference>
<dbReference type="GO" id="GO:0020037">
    <property type="term" value="F:heme binding"/>
    <property type="evidence" value="ECO:0007669"/>
    <property type="project" value="InterPro"/>
</dbReference>
<proteinExistence type="inferred from homology"/>
<evidence type="ECO:0000313" key="10">
    <source>
        <dbReference type="Proteomes" id="UP000617734"/>
    </source>
</evidence>
<dbReference type="InterPro" id="IPR002397">
    <property type="entry name" value="Cyt_P450_B"/>
</dbReference>
<dbReference type="GO" id="GO:0004497">
    <property type="term" value="F:monooxygenase activity"/>
    <property type="evidence" value="ECO:0007669"/>
    <property type="project" value="UniProtKB-KW"/>
</dbReference>
<evidence type="ECO:0000256" key="4">
    <source>
        <dbReference type="ARBA" id="ARBA00023002"/>
    </source>
</evidence>
<dbReference type="GO" id="GO:0005506">
    <property type="term" value="F:iron ion binding"/>
    <property type="evidence" value="ECO:0007669"/>
    <property type="project" value="InterPro"/>
</dbReference>
<dbReference type="PROSITE" id="PS00086">
    <property type="entry name" value="CYTOCHROME_P450"/>
    <property type="match status" value="1"/>
</dbReference>
<dbReference type="Proteomes" id="UP000617734">
    <property type="component" value="Unassembled WGS sequence"/>
</dbReference>
<evidence type="ECO:0000256" key="5">
    <source>
        <dbReference type="ARBA" id="ARBA00023004"/>
    </source>
</evidence>
<evidence type="ECO:0000256" key="7">
    <source>
        <dbReference type="RuleBase" id="RU000461"/>
    </source>
</evidence>
<evidence type="ECO:0000256" key="8">
    <source>
        <dbReference type="SAM" id="MobiDB-lite"/>
    </source>
</evidence>
<dbReference type="FunFam" id="1.10.630.10:FF:000018">
    <property type="entry name" value="Cytochrome P450 monooxygenase"/>
    <property type="match status" value="1"/>
</dbReference>
<keyword evidence="6 7" id="KW-0503">Monooxygenase</keyword>
<dbReference type="PANTHER" id="PTHR46696:SF1">
    <property type="entry name" value="CYTOCHROME P450 YJIB-RELATED"/>
    <property type="match status" value="1"/>
</dbReference>
<keyword evidence="2 7" id="KW-0349">Heme</keyword>
<dbReference type="SUPFAM" id="SSF48264">
    <property type="entry name" value="Cytochrome P450"/>
    <property type="match status" value="1"/>
</dbReference>
<dbReference type="InterPro" id="IPR017972">
    <property type="entry name" value="Cyt_P450_CS"/>
</dbReference>
<keyword evidence="3 7" id="KW-0479">Metal-binding</keyword>
<dbReference type="PRINTS" id="PR00359">
    <property type="entry name" value="BP450"/>
</dbReference>
<feature type="region of interest" description="Disordered" evidence="8">
    <location>
        <begin position="1"/>
        <end position="48"/>
    </location>
</feature>
<evidence type="ECO:0000256" key="3">
    <source>
        <dbReference type="ARBA" id="ARBA00022723"/>
    </source>
</evidence>
<gene>
    <name evidence="9" type="ORF">GCM10018781_05320</name>
</gene>
<sequence length="458" mass="47932">MPTPATAATTAVPPAREAAPAGPGEHAGKHPGEPGVTDPDLLADPVGGYGRLREQGPIVRGRGADGAPVWLVTRHDDVRELLRDQRFVNSPAPVPGRPAEGAGCTGTPEARQAPGDAGRPLLPGSLPDNDRPAHTRLRRPAARALSARRLQALRPRVERIAEELLDALPGHAVGGAVDLVEHYAYPLSTGVLAELVGVPEADRGLWRDWGAEQAAGRADAATAALAGRLRELAARRRAEPVDDLVSALLRPDETAGGGAAGAACGAAAGGGRISDEEVAGLVLALVAAGLGPTADLIANGAAALLGHPAERARLDADPALWPRAVEELVRWCGPVQLTGPRWATEDLTFRDTRIRRGEAVQLVLVAANFDPRRHPHPERLDLTREPAGPGEQQVAFGHGIHSCLGAGLARQEAEVALAALLRRHPGLALAVPPEQLERVPLPEGRRLRHLPVRLGRTG</sequence>
<dbReference type="Gene3D" id="1.10.630.10">
    <property type="entry name" value="Cytochrome P450"/>
    <property type="match status" value="1"/>
</dbReference>
<evidence type="ECO:0000256" key="6">
    <source>
        <dbReference type="ARBA" id="ARBA00023033"/>
    </source>
</evidence>
<dbReference type="GO" id="GO:0016705">
    <property type="term" value="F:oxidoreductase activity, acting on paired donors, with incorporation or reduction of molecular oxygen"/>
    <property type="evidence" value="ECO:0007669"/>
    <property type="project" value="InterPro"/>
</dbReference>
<keyword evidence="4 7" id="KW-0560">Oxidoreductase</keyword>
<reference evidence="9" key="1">
    <citation type="journal article" date="2014" name="Int. J. Syst. Evol. Microbiol.">
        <title>Complete genome sequence of Corynebacterium casei LMG S-19264T (=DSM 44701T), isolated from a smear-ripened cheese.</title>
        <authorList>
            <consortium name="US DOE Joint Genome Institute (JGI-PGF)"/>
            <person name="Walter F."/>
            <person name="Albersmeier A."/>
            <person name="Kalinowski J."/>
            <person name="Ruckert C."/>
        </authorList>
    </citation>
    <scope>NUCLEOTIDE SEQUENCE</scope>
    <source>
        <strain evidence="9">JCM 4646</strain>
    </source>
</reference>
<dbReference type="AlphaFoldDB" id="A0A919KK43"/>
<feature type="compositionally biased region" description="Low complexity" evidence="8">
    <location>
        <begin position="1"/>
        <end position="24"/>
    </location>
</feature>
<protein>
    <submittedName>
        <fullName evidence="9">Cytochrome P450</fullName>
    </submittedName>
</protein>